<keyword evidence="6" id="KW-1133">Transmembrane helix</keyword>
<keyword evidence="8" id="KW-0472">Membrane</keyword>
<evidence type="ECO:0000256" key="5">
    <source>
        <dbReference type="ARBA" id="ARBA00022824"/>
    </source>
</evidence>
<protein>
    <submittedName>
        <fullName evidence="10">Uncharacterized protein</fullName>
    </submittedName>
</protein>
<comment type="subcellular location">
    <subcellularLocation>
        <location evidence="1">Cell membrane</location>
        <topology evidence="1">Single-pass membrane protein</topology>
    </subcellularLocation>
    <subcellularLocation>
        <location evidence="2">Endoplasmic reticulum membrane</location>
        <topology evidence="2">Single-pass membrane protein</topology>
    </subcellularLocation>
</comment>
<organism evidence="10 11">
    <name type="scientific">Nepenthes gracilis</name>
    <name type="common">Slender pitcher plant</name>
    <dbReference type="NCBI Taxonomy" id="150966"/>
    <lineage>
        <taxon>Eukaryota</taxon>
        <taxon>Viridiplantae</taxon>
        <taxon>Streptophyta</taxon>
        <taxon>Embryophyta</taxon>
        <taxon>Tracheophyta</taxon>
        <taxon>Spermatophyta</taxon>
        <taxon>Magnoliopsida</taxon>
        <taxon>eudicotyledons</taxon>
        <taxon>Gunneridae</taxon>
        <taxon>Pentapetalae</taxon>
        <taxon>Caryophyllales</taxon>
        <taxon>Nepenthaceae</taxon>
        <taxon>Nepenthes</taxon>
    </lineage>
</organism>
<comment type="similarity">
    <text evidence="9">Belongs to the plant Proton pump-interactor protein family.</text>
</comment>
<dbReference type="AlphaFoldDB" id="A0AAD3SBC2"/>
<sequence>MDANEPCSTQLKAQKDESEVPVQCDCLPPAAAAATAATAVGAADLTSMTRVNGWNKDEKMRRFYYVKFPSYEDRNLKAKIDEAKRQIKKLNEARGPIAESLMFEKMDQERLRWQLQCLKPWRYARDELGELRQCLSKLRCSPSSEWRKQIRRSSHRLIHGSKSLREERQILRELRQLESRNERTGVENDEEKEWIQRRFGSMEDIQLRIEVIPFIG</sequence>
<dbReference type="GO" id="GO:0005789">
    <property type="term" value="C:endoplasmic reticulum membrane"/>
    <property type="evidence" value="ECO:0007669"/>
    <property type="project" value="UniProtKB-SubCell"/>
</dbReference>
<name>A0AAD3SBC2_NEPGR</name>
<evidence type="ECO:0000313" key="10">
    <source>
        <dbReference type="EMBL" id="GMH08090.1"/>
    </source>
</evidence>
<keyword evidence="7" id="KW-0175">Coiled coil</keyword>
<evidence type="ECO:0000256" key="8">
    <source>
        <dbReference type="ARBA" id="ARBA00023136"/>
    </source>
</evidence>
<dbReference type="EMBL" id="BSYO01000008">
    <property type="protein sequence ID" value="GMH08090.1"/>
    <property type="molecule type" value="Genomic_DNA"/>
</dbReference>
<keyword evidence="5" id="KW-0256">Endoplasmic reticulum</keyword>
<evidence type="ECO:0000256" key="4">
    <source>
        <dbReference type="ARBA" id="ARBA00022692"/>
    </source>
</evidence>
<evidence type="ECO:0000256" key="3">
    <source>
        <dbReference type="ARBA" id="ARBA00022475"/>
    </source>
</evidence>
<accession>A0AAD3SBC2</accession>
<keyword evidence="3" id="KW-1003">Cell membrane</keyword>
<dbReference type="InterPro" id="IPR055282">
    <property type="entry name" value="PPI1-4"/>
</dbReference>
<evidence type="ECO:0000256" key="9">
    <source>
        <dbReference type="ARBA" id="ARBA00038080"/>
    </source>
</evidence>
<comment type="caution">
    <text evidence="10">The sequence shown here is derived from an EMBL/GenBank/DDBJ whole genome shotgun (WGS) entry which is preliminary data.</text>
</comment>
<keyword evidence="4" id="KW-0812">Transmembrane</keyword>
<evidence type="ECO:0000313" key="11">
    <source>
        <dbReference type="Proteomes" id="UP001279734"/>
    </source>
</evidence>
<dbReference type="PANTHER" id="PTHR32219">
    <property type="entry name" value="RNA-BINDING PROTEIN YLMH-RELATED"/>
    <property type="match status" value="1"/>
</dbReference>
<reference evidence="10" key="1">
    <citation type="submission" date="2023-05" db="EMBL/GenBank/DDBJ databases">
        <title>Nepenthes gracilis genome sequencing.</title>
        <authorList>
            <person name="Fukushima K."/>
        </authorList>
    </citation>
    <scope>NUCLEOTIDE SEQUENCE</scope>
    <source>
        <strain evidence="10">SING2019-196</strain>
    </source>
</reference>
<gene>
    <name evidence="10" type="ORF">Nepgr_009930</name>
</gene>
<evidence type="ECO:0000256" key="6">
    <source>
        <dbReference type="ARBA" id="ARBA00022989"/>
    </source>
</evidence>
<evidence type="ECO:0000256" key="2">
    <source>
        <dbReference type="ARBA" id="ARBA00004389"/>
    </source>
</evidence>
<proteinExistence type="inferred from homology"/>
<evidence type="ECO:0000256" key="7">
    <source>
        <dbReference type="ARBA" id="ARBA00023054"/>
    </source>
</evidence>
<evidence type="ECO:0000256" key="1">
    <source>
        <dbReference type="ARBA" id="ARBA00004162"/>
    </source>
</evidence>
<keyword evidence="11" id="KW-1185">Reference proteome</keyword>
<dbReference type="Proteomes" id="UP001279734">
    <property type="component" value="Unassembled WGS sequence"/>
</dbReference>
<dbReference type="GO" id="GO:0005886">
    <property type="term" value="C:plasma membrane"/>
    <property type="evidence" value="ECO:0007669"/>
    <property type="project" value="UniProtKB-SubCell"/>
</dbReference>
<dbReference type="PANTHER" id="PTHR32219:SF2">
    <property type="entry name" value="PROTON PUMP-INTERACTOR 1"/>
    <property type="match status" value="1"/>
</dbReference>